<dbReference type="RefSeq" id="WP_379573064.1">
    <property type="nucleotide sequence ID" value="NZ_JBHUFV010000023.1"/>
</dbReference>
<name>A0ABW4STX2_9ACTN</name>
<keyword evidence="4" id="KW-1185">Reference proteome</keyword>
<gene>
    <name evidence="3" type="ORF">ACFSKW_16200</name>
</gene>
<reference evidence="4" key="1">
    <citation type="journal article" date="2019" name="Int. J. Syst. Evol. Microbiol.">
        <title>The Global Catalogue of Microorganisms (GCM) 10K type strain sequencing project: providing services to taxonomists for standard genome sequencing and annotation.</title>
        <authorList>
            <consortium name="The Broad Institute Genomics Platform"/>
            <consortium name="The Broad Institute Genome Sequencing Center for Infectious Disease"/>
            <person name="Wu L."/>
            <person name="Ma J."/>
        </authorList>
    </citation>
    <scope>NUCLEOTIDE SEQUENCE [LARGE SCALE GENOMIC DNA]</scope>
    <source>
        <strain evidence="4">ICMP 6774ER</strain>
    </source>
</reference>
<feature type="compositionally biased region" description="Basic and acidic residues" evidence="1">
    <location>
        <begin position="1"/>
        <end position="18"/>
    </location>
</feature>
<protein>
    <recommendedName>
        <fullName evidence="5">DUF4367 domain-containing protein</fullName>
    </recommendedName>
</protein>
<dbReference type="EMBL" id="JBHUFV010000023">
    <property type="protein sequence ID" value="MFD1933017.1"/>
    <property type="molecule type" value="Genomic_DNA"/>
</dbReference>
<evidence type="ECO:0000313" key="4">
    <source>
        <dbReference type="Proteomes" id="UP001597368"/>
    </source>
</evidence>
<organism evidence="3 4">
    <name type="scientific">Nonomuraea mangrovi</name>
    <dbReference type="NCBI Taxonomy" id="2316207"/>
    <lineage>
        <taxon>Bacteria</taxon>
        <taxon>Bacillati</taxon>
        <taxon>Actinomycetota</taxon>
        <taxon>Actinomycetes</taxon>
        <taxon>Streptosporangiales</taxon>
        <taxon>Streptosporangiaceae</taxon>
        <taxon>Nonomuraea</taxon>
    </lineage>
</organism>
<feature type="region of interest" description="Disordered" evidence="1">
    <location>
        <begin position="51"/>
        <end position="94"/>
    </location>
</feature>
<dbReference type="Proteomes" id="UP001597368">
    <property type="component" value="Unassembled WGS sequence"/>
</dbReference>
<evidence type="ECO:0008006" key="5">
    <source>
        <dbReference type="Google" id="ProtNLM"/>
    </source>
</evidence>
<proteinExistence type="predicted"/>
<accession>A0ABW4STX2</accession>
<evidence type="ECO:0000256" key="1">
    <source>
        <dbReference type="SAM" id="MobiDB-lite"/>
    </source>
</evidence>
<keyword evidence="2" id="KW-0812">Transmembrane</keyword>
<evidence type="ECO:0000256" key="2">
    <source>
        <dbReference type="SAM" id="Phobius"/>
    </source>
</evidence>
<feature type="region of interest" description="Disordered" evidence="1">
    <location>
        <begin position="1"/>
        <end position="26"/>
    </location>
</feature>
<comment type="caution">
    <text evidence="3">The sequence shown here is derived from an EMBL/GenBank/DDBJ whole genome shotgun (WGS) entry which is preliminary data.</text>
</comment>
<feature type="transmembrane region" description="Helical" evidence="2">
    <location>
        <begin position="101"/>
        <end position="118"/>
    </location>
</feature>
<sequence length="287" mass="30661">MTSPDDKPDLGSPEDEHGVGSPADDGLEAELVALADFLDVPAAPPPADVAAAVRARLEQPAPESVPESVPAPATPPAPGEGGGSRGDHRPARRRRWGRSRWGLVAAVVVAVVALTAATPQGRAAVVHILRLAGIELRVGENGTPPPSPVPLPGERDVTLDDARRLVTFPVKVPGELDAPDRVTVSDGARIVSMFWPDGVRVDQFEGLAPYFVKQLGEPWPDNVRVDGAEGWWIDREHALSRVDRKDGTELPLRLAGPTLVWFDGEVAIRLEGVKDKRRALEIAASLR</sequence>
<evidence type="ECO:0000313" key="3">
    <source>
        <dbReference type="EMBL" id="MFD1933017.1"/>
    </source>
</evidence>
<keyword evidence="2" id="KW-1133">Transmembrane helix</keyword>
<keyword evidence="2" id="KW-0472">Membrane</keyword>